<comment type="caution">
    <text evidence="2">The sequence shown here is derived from an EMBL/GenBank/DDBJ whole genome shotgun (WGS) entry which is preliminary data.</text>
</comment>
<evidence type="ECO:0000313" key="2">
    <source>
        <dbReference type="EMBL" id="TRU83596.1"/>
    </source>
</evidence>
<accession>A0A552IJE6</accession>
<evidence type="ECO:0000313" key="3">
    <source>
        <dbReference type="Proteomes" id="UP000319191"/>
    </source>
</evidence>
<protein>
    <submittedName>
        <fullName evidence="2">DUF262 domain-containing protein</fullName>
    </submittedName>
</protein>
<dbReference type="InterPro" id="IPR004919">
    <property type="entry name" value="GmrSD_N"/>
</dbReference>
<sequence>MKIEPTYTSVGTNFKCKSTFFIPKYQRAYAWESESVSDFIKDLLNCFKERKQNSPMSHF</sequence>
<proteinExistence type="predicted"/>
<feature type="domain" description="GmrSD restriction endonucleases N-terminal" evidence="1">
    <location>
        <begin position="16"/>
        <end position="51"/>
    </location>
</feature>
<reference evidence="2 3" key="1">
    <citation type="submission" date="2019-01" db="EMBL/GenBank/DDBJ databases">
        <title>Coherence of Microcystis species and biogeography revealed through population genomics.</title>
        <authorList>
            <person name="Perez-Carrascal O.M."/>
            <person name="Terrat Y."/>
            <person name="Giani A."/>
            <person name="Fortin N."/>
            <person name="Tromas N."/>
            <person name="Shapiro B.J."/>
        </authorList>
    </citation>
    <scope>NUCLEOTIDE SEQUENCE [LARGE SCALE GENOMIC DNA]</scope>
    <source>
        <strain evidence="2">Mn_MB_F_20050700_S1D</strain>
    </source>
</reference>
<dbReference type="AlphaFoldDB" id="A0A552IJE6"/>
<dbReference type="EMBL" id="SFAV01000277">
    <property type="protein sequence ID" value="TRU83596.1"/>
    <property type="molecule type" value="Genomic_DNA"/>
</dbReference>
<organism evidence="2 3">
    <name type="scientific">Microcystis novacekii Mn_MB_F_20050700_S1D</name>
    <dbReference type="NCBI Taxonomy" id="2486266"/>
    <lineage>
        <taxon>Bacteria</taxon>
        <taxon>Bacillati</taxon>
        <taxon>Cyanobacteriota</taxon>
        <taxon>Cyanophyceae</taxon>
        <taxon>Oscillatoriophycideae</taxon>
        <taxon>Chroococcales</taxon>
        <taxon>Microcystaceae</taxon>
        <taxon>Microcystis</taxon>
    </lineage>
</organism>
<dbReference type="Pfam" id="PF03235">
    <property type="entry name" value="GmrSD_N"/>
    <property type="match status" value="1"/>
</dbReference>
<dbReference type="Proteomes" id="UP000319191">
    <property type="component" value="Unassembled WGS sequence"/>
</dbReference>
<name>A0A552IJE6_9CHRO</name>
<evidence type="ECO:0000259" key="1">
    <source>
        <dbReference type="Pfam" id="PF03235"/>
    </source>
</evidence>
<gene>
    <name evidence="2" type="ORF">EWV54_19755</name>
</gene>